<sequence>MKIIISHPTGNSNVREAVDGLTKANILFKFYTCIAVFPETVLFKLGSISYLKELRRRKFNPNLRSMTNTYPWREIGRLFALKVGWQKLIEHESGVFSVDAIYHSLDNYIATNIQRTCKTNTISGIYAYEDGAEYSFSIAKQIGLDCFYDLPTGYWRASRALLHEEIERKPDWADTFTGFKDSEIKLKRKDKELSLADVVFVASKFTADTLKTYPGKLPPVKIIPYGFPPVFEHREYEGFEKMRKIKLLFVGKLTQQKGLADLFDAIKGLEQYVELTLVGPKPIQNIKLNHELTNHHYLKTLPHDEILLLMRKHDILVFPSLFDGFGMVITEAMSQGTPVIASDRSAGPDLIKHGENGWIISAGIPSTLRVMIEQIIETPEILEKVGRAAMESARKRPWRVYGKELANAIMEYDR</sequence>
<dbReference type="STRING" id="681398.PJIAN_3570"/>
<dbReference type="OrthoDB" id="596635at2"/>
<comment type="caution">
    <text evidence="2">The sequence shown here is derived from an EMBL/GenBank/DDBJ whole genome shotgun (WGS) entry which is preliminary data.</text>
</comment>
<feature type="domain" description="Glycosyl transferase family 1" evidence="1">
    <location>
        <begin position="241"/>
        <end position="389"/>
    </location>
</feature>
<name>A0A171A3H5_9BACT</name>
<evidence type="ECO:0000313" key="2">
    <source>
        <dbReference type="EMBL" id="GAT63253.1"/>
    </source>
</evidence>
<evidence type="ECO:0000313" key="3">
    <source>
        <dbReference type="Proteomes" id="UP000076586"/>
    </source>
</evidence>
<dbReference type="Gene3D" id="3.40.50.2000">
    <property type="entry name" value="Glycogen Phosphorylase B"/>
    <property type="match status" value="2"/>
</dbReference>
<dbReference type="EMBL" id="BDCR01000003">
    <property type="protein sequence ID" value="GAT63253.1"/>
    <property type="molecule type" value="Genomic_DNA"/>
</dbReference>
<dbReference type="RefSeq" id="WP_068704250.1">
    <property type="nucleotide sequence ID" value="NZ_BDCR01000003.1"/>
</dbReference>
<dbReference type="PANTHER" id="PTHR45947">
    <property type="entry name" value="SULFOQUINOVOSYL TRANSFERASE SQD2"/>
    <property type="match status" value="1"/>
</dbReference>
<evidence type="ECO:0000259" key="1">
    <source>
        <dbReference type="Pfam" id="PF00534"/>
    </source>
</evidence>
<reference evidence="3" key="2">
    <citation type="journal article" date="2017" name="Genome Announc.">
        <title>Draft genome sequence of Paludibacter jiangxiensis NM7(T), a propionate-producing fermentative bacterium.</title>
        <authorList>
            <person name="Qiu Y.-L."/>
            <person name="Tourlousse D.M."/>
            <person name="Matsuura N."/>
            <person name="Ohashi A."/>
            <person name="Sekiguchi Y."/>
        </authorList>
    </citation>
    <scope>NUCLEOTIDE SEQUENCE [LARGE SCALE GENOMIC DNA]</scope>
    <source>
        <strain evidence="3">NM7</strain>
    </source>
</reference>
<dbReference type="InterPro" id="IPR050194">
    <property type="entry name" value="Glycosyltransferase_grp1"/>
</dbReference>
<dbReference type="AlphaFoldDB" id="A0A171A3H5"/>
<dbReference type="GO" id="GO:0016757">
    <property type="term" value="F:glycosyltransferase activity"/>
    <property type="evidence" value="ECO:0007669"/>
    <property type="project" value="InterPro"/>
</dbReference>
<protein>
    <submittedName>
        <fullName evidence="2">Glycosyltransferase</fullName>
    </submittedName>
</protein>
<dbReference type="SUPFAM" id="SSF53756">
    <property type="entry name" value="UDP-Glycosyltransferase/glycogen phosphorylase"/>
    <property type="match status" value="1"/>
</dbReference>
<dbReference type="CDD" id="cd03801">
    <property type="entry name" value="GT4_PimA-like"/>
    <property type="match status" value="1"/>
</dbReference>
<keyword evidence="2" id="KW-0808">Transferase</keyword>
<organism evidence="2 3">
    <name type="scientific">Paludibacter jiangxiensis</name>
    <dbReference type="NCBI Taxonomy" id="681398"/>
    <lineage>
        <taxon>Bacteria</taxon>
        <taxon>Pseudomonadati</taxon>
        <taxon>Bacteroidota</taxon>
        <taxon>Bacteroidia</taxon>
        <taxon>Bacteroidales</taxon>
        <taxon>Paludibacteraceae</taxon>
        <taxon>Paludibacter</taxon>
    </lineage>
</organism>
<dbReference type="Pfam" id="PF00534">
    <property type="entry name" value="Glycos_transf_1"/>
    <property type="match status" value="1"/>
</dbReference>
<dbReference type="InterPro" id="IPR001296">
    <property type="entry name" value="Glyco_trans_1"/>
</dbReference>
<keyword evidence="3" id="KW-1185">Reference proteome</keyword>
<gene>
    <name evidence="2" type="ORF">PJIAN_3570</name>
</gene>
<dbReference type="Proteomes" id="UP000076586">
    <property type="component" value="Unassembled WGS sequence"/>
</dbReference>
<accession>A0A171A3H5</accession>
<dbReference type="PANTHER" id="PTHR45947:SF3">
    <property type="entry name" value="SULFOQUINOVOSYL TRANSFERASE SQD2"/>
    <property type="match status" value="1"/>
</dbReference>
<proteinExistence type="predicted"/>
<reference evidence="3" key="1">
    <citation type="submission" date="2016-04" db="EMBL/GenBank/DDBJ databases">
        <title>Draft genome sequence of Paludibacter jiangxiensis strain NM7.</title>
        <authorList>
            <person name="Qiu Y."/>
            <person name="Matsuura N."/>
            <person name="Ohashi A."/>
            <person name="Tourlousse M.D."/>
            <person name="Sekiguchi Y."/>
        </authorList>
    </citation>
    <scope>NUCLEOTIDE SEQUENCE [LARGE SCALE GENOMIC DNA]</scope>
    <source>
        <strain evidence="3">NM7</strain>
    </source>
</reference>